<comment type="caution">
    <text evidence="1">The sequence shown here is derived from an EMBL/GenBank/DDBJ whole genome shotgun (WGS) entry which is preliminary data.</text>
</comment>
<gene>
    <name evidence="1" type="ORF">EV182_007457</name>
</gene>
<feature type="non-terminal residue" evidence="1">
    <location>
        <position position="200"/>
    </location>
</feature>
<organism evidence="1 2">
    <name type="scientific">Spiromyces aspiralis</name>
    <dbReference type="NCBI Taxonomy" id="68401"/>
    <lineage>
        <taxon>Eukaryota</taxon>
        <taxon>Fungi</taxon>
        <taxon>Fungi incertae sedis</taxon>
        <taxon>Zoopagomycota</taxon>
        <taxon>Kickxellomycotina</taxon>
        <taxon>Kickxellomycetes</taxon>
        <taxon>Kickxellales</taxon>
        <taxon>Kickxellaceae</taxon>
        <taxon>Spiromyces</taxon>
    </lineage>
</organism>
<sequence>ASPASVDTGKPGTGLYSPAAGYAIHANRIANPEDILATGPKGRVLKGDVLKFLKSGKAKLGQPAAAALPESKPAATQAPSNISASITAGPSKPAPKPAGPAVADKLSYLTRVLESSVLRHMAQQELKKKGITVTIQADGILALKKKLGSQFNLLALVTKAAAIAANMVPLVEGGSASIGVASAGSKDAPVVAPVASAEQT</sequence>
<name>A0ACC1H9J6_9FUNG</name>
<proteinExistence type="predicted"/>
<evidence type="ECO:0000313" key="1">
    <source>
        <dbReference type="EMBL" id="KAJ1671766.1"/>
    </source>
</evidence>
<feature type="non-terminal residue" evidence="1">
    <location>
        <position position="1"/>
    </location>
</feature>
<evidence type="ECO:0000313" key="2">
    <source>
        <dbReference type="Proteomes" id="UP001145114"/>
    </source>
</evidence>
<keyword evidence="2" id="KW-1185">Reference proteome</keyword>
<protein>
    <submittedName>
        <fullName evidence="1">Uncharacterized protein</fullName>
    </submittedName>
</protein>
<reference evidence="1" key="1">
    <citation type="submission" date="2022-06" db="EMBL/GenBank/DDBJ databases">
        <title>Phylogenomic reconstructions and comparative analyses of Kickxellomycotina fungi.</title>
        <authorList>
            <person name="Reynolds N.K."/>
            <person name="Stajich J.E."/>
            <person name="Barry K."/>
            <person name="Grigoriev I.V."/>
            <person name="Crous P."/>
            <person name="Smith M.E."/>
        </authorList>
    </citation>
    <scope>NUCLEOTIDE SEQUENCE</scope>
    <source>
        <strain evidence="1">RSA 2271</strain>
    </source>
</reference>
<dbReference type="Proteomes" id="UP001145114">
    <property type="component" value="Unassembled WGS sequence"/>
</dbReference>
<accession>A0ACC1H9J6</accession>
<dbReference type="EMBL" id="JAMZIH010008599">
    <property type="protein sequence ID" value="KAJ1671766.1"/>
    <property type="molecule type" value="Genomic_DNA"/>
</dbReference>